<feature type="non-terminal residue" evidence="2">
    <location>
        <position position="513"/>
    </location>
</feature>
<organism evidence="2 3">
    <name type="scientific">Verticillium longisporum</name>
    <name type="common">Verticillium dahliae var. longisporum</name>
    <dbReference type="NCBI Taxonomy" id="100787"/>
    <lineage>
        <taxon>Eukaryota</taxon>
        <taxon>Fungi</taxon>
        <taxon>Dikarya</taxon>
        <taxon>Ascomycota</taxon>
        <taxon>Pezizomycotina</taxon>
        <taxon>Sordariomycetes</taxon>
        <taxon>Hypocreomycetidae</taxon>
        <taxon>Glomerellales</taxon>
        <taxon>Plectosphaerellaceae</taxon>
        <taxon>Verticillium</taxon>
    </lineage>
</organism>
<accession>A0A0G4MFJ4</accession>
<sequence length="513" mass="51310">MLQRARQPLGAVVVDAEIGRVHGQRLGRAAALEEERALGVAYRLHPAPGLVVGQGVGQGDGVGEAGERVVAGGCALAEANLGLEHGGGDGEEVEGRVVEEGARGGDAGAGGDEEDLRGAGLGCVAEGGVGEGFGVEAGCVCDAEERGVLLFVCVWICMGRAGRIGHGRQSENVVPAAKADKHVGTQGEKGLEAVGHGRRGDAQQGRGQGSLEAAAGVEGEGRLAGEEGGVDEKVVVVAAVEGVKVEGPGVGEVALVGGSGARVGLGSGSVGARQDVEVRGHVEEVAGVGDEGAQVVGGREAVFWVGRHFEEVNVEVQQTRVLGAASWRGTGGGGGRGGCGVRQTEGAVEDGPHLERMGAGRVEVHDGVDANGDDVEIVGKLGVDSLHGMGKGEIPGLAVGVRFGLGISTADGGDEGSLHRRHSTEMSLCLESSIVALTHDTCELVGVEKGPGFVVVWADAVGEAPIGHGTGAVMRNGVAEAFGGFFVVESIRQNEAAVEPCLALGRVGGHGAG</sequence>
<proteinExistence type="predicted"/>
<evidence type="ECO:0000313" key="2">
    <source>
        <dbReference type="EMBL" id="CRK33063.1"/>
    </source>
</evidence>
<dbReference type="EMBL" id="CVQH01022416">
    <property type="protein sequence ID" value="CRK33063.1"/>
    <property type="molecule type" value="Genomic_DNA"/>
</dbReference>
<keyword evidence="3" id="KW-1185">Reference proteome</keyword>
<evidence type="ECO:0000256" key="1">
    <source>
        <dbReference type="SAM" id="MobiDB-lite"/>
    </source>
</evidence>
<dbReference type="AlphaFoldDB" id="A0A0G4MFJ4"/>
<gene>
    <name evidence="2" type="ORF">BN1708_006007</name>
</gene>
<feature type="region of interest" description="Disordered" evidence="1">
    <location>
        <begin position="177"/>
        <end position="210"/>
    </location>
</feature>
<name>A0A0G4MFJ4_VERLO</name>
<evidence type="ECO:0000313" key="3">
    <source>
        <dbReference type="Proteomes" id="UP000044602"/>
    </source>
</evidence>
<dbReference type="Proteomes" id="UP000044602">
    <property type="component" value="Unassembled WGS sequence"/>
</dbReference>
<reference evidence="2 3" key="1">
    <citation type="submission" date="2015-05" db="EMBL/GenBank/DDBJ databases">
        <authorList>
            <person name="Wang D.B."/>
            <person name="Wang M."/>
        </authorList>
    </citation>
    <scope>NUCLEOTIDE SEQUENCE [LARGE SCALE GENOMIC DNA]</scope>
    <source>
        <strain evidence="2">VL1</strain>
    </source>
</reference>
<protein>
    <submittedName>
        <fullName evidence="2">Uncharacterized protein</fullName>
    </submittedName>
</protein>